<dbReference type="UniPathway" id="UPA00253">
    <property type="reaction ID" value="UER00332"/>
</dbReference>
<evidence type="ECO:0000256" key="3">
    <source>
        <dbReference type="ARBA" id="ARBA00022642"/>
    </source>
</evidence>
<dbReference type="HAMAP" id="MF_00244">
    <property type="entry name" value="NaMN_adenylyltr"/>
    <property type="match status" value="1"/>
</dbReference>
<dbReference type="PANTHER" id="PTHR39321">
    <property type="entry name" value="NICOTINATE-NUCLEOTIDE ADENYLYLTRANSFERASE-RELATED"/>
    <property type="match status" value="1"/>
</dbReference>
<dbReference type="Pfam" id="PF01467">
    <property type="entry name" value="CTP_transf_like"/>
    <property type="match status" value="1"/>
</dbReference>
<keyword evidence="4 10" id="KW-0808">Transferase</keyword>
<comment type="catalytic activity">
    <reaction evidence="9 10">
        <text>nicotinate beta-D-ribonucleotide + ATP + H(+) = deamido-NAD(+) + diphosphate</text>
        <dbReference type="Rhea" id="RHEA:22860"/>
        <dbReference type="ChEBI" id="CHEBI:15378"/>
        <dbReference type="ChEBI" id="CHEBI:30616"/>
        <dbReference type="ChEBI" id="CHEBI:33019"/>
        <dbReference type="ChEBI" id="CHEBI:57502"/>
        <dbReference type="ChEBI" id="CHEBI:58437"/>
        <dbReference type="EC" id="2.7.7.18"/>
    </reaction>
</comment>
<dbReference type="AlphaFoldDB" id="A0A248TL50"/>
<evidence type="ECO:0000256" key="9">
    <source>
        <dbReference type="ARBA" id="ARBA00048721"/>
    </source>
</evidence>
<dbReference type="EMBL" id="CP022983">
    <property type="protein sequence ID" value="ASV68926.1"/>
    <property type="molecule type" value="Genomic_DNA"/>
</dbReference>
<evidence type="ECO:0000256" key="2">
    <source>
        <dbReference type="ARBA" id="ARBA00005019"/>
    </source>
</evidence>
<keyword evidence="8 10" id="KW-0520">NAD</keyword>
<dbReference type="InterPro" id="IPR004821">
    <property type="entry name" value="Cyt_trans-like"/>
</dbReference>
<comment type="pathway">
    <text evidence="2 10">Cofactor biosynthesis; NAD(+) biosynthesis; deamido-NAD(+) from nicotinate D-ribonucleotide: step 1/1.</text>
</comment>
<dbReference type="GO" id="GO:0004515">
    <property type="term" value="F:nicotinate-nucleotide adenylyltransferase activity"/>
    <property type="evidence" value="ECO:0007669"/>
    <property type="project" value="UniProtKB-UniRule"/>
</dbReference>
<accession>A0A248TL50</accession>
<evidence type="ECO:0000313" key="12">
    <source>
        <dbReference type="EMBL" id="ASV68926.1"/>
    </source>
</evidence>
<sequence>MKRIGILGGTFDPPHLGHLIIANEVLHAKDLDEIWFMPNQEPPHKKKSYFLSNEDRVALLRRAVSDHPQFQIELVELERKGPSYTVDTIKILHEREKDTKFFFIIGADMVEYLHKWRDIDYLLDLVTFVGVKRPDYQLTTKYPVDYVEIPEIGISSTLIRERMQNGKTIKYLVPDNVRTYMEENHLYEP</sequence>
<dbReference type="InterPro" id="IPR005248">
    <property type="entry name" value="NadD/NMNAT"/>
</dbReference>
<dbReference type="Gene3D" id="3.40.50.620">
    <property type="entry name" value="HUPs"/>
    <property type="match status" value="1"/>
</dbReference>
<keyword evidence="6 10" id="KW-0547">Nucleotide-binding</keyword>
<dbReference type="SUPFAM" id="SSF52374">
    <property type="entry name" value="Nucleotidylyl transferase"/>
    <property type="match status" value="1"/>
</dbReference>
<name>A0A248TL50_9BACI</name>
<gene>
    <name evidence="10" type="primary">nadD</name>
    <name evidence="12" type="ORF">CKF48_17480</name>
</gene>
<keyword evidence="13" id="KW-1185">Reference proteome</keyword>
<dbReference type="GO" id="GO:0005524">
    <property type="term" value="F:ATP binding"/>
    <property type="evidence" value="ECO:0007669"/>
    <property type="project" value="UniProtKB-KW"/>
</dbReference>
<keyword evidence="5 10" id="KW-0548">Nucleotidyltransferase</keyword>
<dbReference type="NCBIfam" id="TIGR00125">
    <property type="entry name" value="cyt_tran_rel"/>
    <property type="match status" value="1"/>
</dbReference>
<dbReference type="GO" id="GO:0009435">
    <property type="term" value="P:NAD+ biosynthetic process"/>
    <property type="evidence" value="ECO:0007669"/>
    <property type="project" value="UniProtKB-UniRule"/>
</dbReference>
<evidence type="ECO:0000256" key="5">
    <source>
        <dbReference type="ARBA" id="ARBA00022695"/>
    </source>
</evidence>
<dbReference type="InterPro" id="IPR014729">
    <property type="entry name" value="Rossmann-like_a/b/a_fold"/>
</dbReference>
<keyword evidence="3 10" id="KW-0662">Pyridine nucleotide biosynthesis</keyword>
<feature type="domain" description="Cytidyltransferase-like" evidence="11">
    <location>
        <begin position="6"/>
        <end position="162"/>
    </location>
</feature>
<comment type="function">
    <text evidence="1 10">Catalyzes the reversible adenylation of nicotinate mononucleotide (NaMN) to nicotinic acid adenine dinucleotide (NaAD).</text>
</comment>
<dbReference type="CDD" id="cd02165">
    <property type="entry name" value="NMNAT"/>
    <property type="match status" value="1"/>
</dbReference>
<dbReference type="OrthoDB" id="5295945at2"/>
<protein>
    <recommendedName>
        <fullName evidence="10">Probable nicotinate-nucleotide adenylyltransferase</fullName>
        <ecNumber evidence="10">2.7.7.18</ecNumber>
    </recommendedName>
    <alternativeName>
        <fullName evidence="10">Deamido-NAD(+) diphosphorylase</fullName>
    </alternativeName>
    <alternativeName>
        <fullName evidence="10">Deamido-NAD(+) pyrophosphorylase</fullName>
    </alternativeName>
    <alternativeName>
        <fullName evidence="10">Nicotinate mononucleotide adenylyltransferase</fullName>
        <shortName evidence="10">NaMN adenylyltransferase</shortName>
    </alternativeName>
</protein>
<evidence type="ECO:0000256" key="8">
    <source>
        <dbReference type="ARBA" id="ARBA00023027"/>
    </source>
</evidence>
<dbReference type="RefSeq" id="WP_095372492.1">
    <property type="nucleotide sequence ID" value="NZ_CP022983.1"/>
</dbReference>
<proteinExistence type="inferred from homology"/>
<dbReference type="PANTHER" id="PTHR39321:SF3">
    <property type="entry name" value="PHOSPHOPANTETHEINE ADENYLYLTRANSFERASE"/>
    <property type="match status" value="1"/>
</dbReference>
<dbReference type="Proteomes" id="UP000215137">
    <property type="component" value="Chromosome"/>
</dbReference>
<evidence type="ECO:0000256" key="4">
    <source>
        <dbReference type="ARBA" id="ARBA00022679"/>
    </source>
</evidence>
<evidence type="ECO:0000256" key="10">
    <source>
        <dbReference type="HAMAP-Rule" id="MF_00244"/>
    </source>
</evidence>
<keyword evidence="7 10" id="KW-0067">ATP-binding</keyword>
<evidence type="ECO:0000256" key="7">
    <source>
        <dbReference type="ARBA" id="ARBA00022840"/>
    </source>
</evidence>
<comment type="similarity">
    <text evidence="10">Belongs to the NadD family.</text>
</comment>
<evidence type="ECO:0000256" key="1">
    <source>
        <dbReference type="ARBA" id="ARBA00002324"/>
    </source>
</evidence>
<dbReference type="EC" id="2.7.7.18" evidence="10"/>
<evidence type="ECO:0000313" key="13">
    <source>
        <dbReference type="Proteomes" id="UP000215137"/>
    </source>
</evidence>
<dbReference type="NCBIfam" id="TIGR00482">
    <property type="entry name" value="nicotinate (nicotinamide) nucleotide adenylyltransferase"/>
    <property type="match status" value="1"/>
</dbReference>
<evidence type="ECO:0000256" key="6">
    <source>
        <dbReference type="ARBA" id="ARBA00022741"/>
    </source>
</evidence>
<dbReference type="KEGG" id="bko:CKF48_17480"/>
<dbReference type="NCBIfam" id="NF000840">
    <property type="entry name" value="PRK00071.1-3"/>
    <property type="match status" value="1"/>
</dbReference>
<dbReference type="NCBIfam" id="NF000841">
    <property type="entry name" value="PRK00071.1-4"/>
    <property type="match status" value="1"/>
</dbReference>
<reference evidence="12 13" key="1">
    <citation type="submission" date="2017-08" db="EMBL/GenBank/DDBJ databases">
        <title>Complete Genome Sequence of Bacillus kochii Oregon-R-modENCODE STRAIN BDGP4, isolated from Drosophila melanogaster gut.</title>
        <authorList>
            <person name="Wan K.H."/>
            <person name="Yu C."/>
            <person name="Park S."/>
            <person name="Hammonds A.S."/>
            <person name="Booth B.W."/>
            <person name="Celniker S.E."/>
        </authorList>
    </citation>
    <scope>NUCLEOTIDE SEQUENCE [LARGE SCALE GENOMIC DNA]</scope>
    <source>
        <strain evidence="12 13">BDGP4</strain>
    </source>
</reference>
<organism evidence="12 13">
    <name type="scientific">Cytobacillus kochii</name>
    <dbReference type="NCBI Taxonomy" id="859143"/>
    <lineage>
        <taxon>Bacteria</taxon>
        <taxon>Bacillati</taxon>
        <taxon>Bacillota</taxon>
        <taxon>Bacilli</taxon>
        <taxon>Bacillales</taxon>
        <taxon>Bacillaceae</taxon>
        <taxon>Cytobacillus</taxon>
    </lineage>
</organism>
<evidence type="ECO:0000259" key="11">
    <source>
        <dbReference type="Pfam" id="PF01467"/>
    </source>
</evidence>